<dbReference type="FunFam" id="3.90.400.10:FF:000002">
    <property type="entry name" value="Sucrose isomerase"/>
    <property type="match status" value="1"/>
</dbReference>
<gene>
    <name evidence="5" type="ORF">H9724_04020</name>
</gene>
<evidence type="ECO:0000256" key="3">
    <source>
        <dbReference type="ARBA" id="ARBA00023295"/>
    </source>
</evidence>
<evidence type="ECO:0000256" key="2">
    <source>
        <dbReference type="ARBA" id="ARBA00022801"/>
    </source>
</evidence>
<dbReference type="InterPro" id="IPR017853">
    <property type="entry name" value="GH"/>
</dbReference>
<dbReference type="SUPFAM" id="SSF51445">
    <property type="entry name" value="(Trans)glycosidases"/>
    <property type="match status" value="1"/>
</dbReference>
<organism evidence="5 6">
    <name type="scientific">Candidatus Gemmiger avistercoris</name>
    <dbReference type="NCBI Taxonomy" id="2838606"/>
    <lineage>
        <taxon>Bacteria</taxon>
        <taxon>Bacillati</taxon>
        <taxon>Bacillota</taxon>
        <taxon>Clostridia</taxon>
        <taxon>Eubacteriales</taxon>
        <taxon>Gemmiger</taxon>
    </lineage>
</organism>
<reference evidence="5" key="1">
    <citation type="journal article" date="2021" name="PeerJ">
        <title>Extensive microbial diversity within the chicken gut microbiome revealed by metagenomics and culture.</title>
        <authorList>
            <person name="Gilroy R."/>
            <person name="Ravi A."/>
            <person name="Getino M."/>
            <person name="Pursley I."/>
            <person name="Horton D.L."/>
            <person name="Alikhan N.F."/>
            <person name="Baker D."/>
            <person name="Gharbi K."/>
            <person name="Hall N."/>
            <person name="Watson M."/>
            <person name="Adriaenssens E.M."/>
            <person name="Foster-Nyarko E."/>
            <person name="Jarju S."/>
            <person name="Secka A."/>
            <person name="Antonio M."/>
            <person name="Oren A."/>
            <person name="Chaudhuri R.R."/>
            <person name="La Ragione R."/>
            <person name="Hildebrand F."/>
            <person name="Pallen M.J."/>
        </authorList>
    </citation>
    <scope>NUCLEOTIDE SEQUENCE</scope>
    <source>
        <strain evidence="5">CHK188-11489</strain>
    </source>
</reference>
<dbReference type="Gene3D" id="3.20.20.80">
    <property type="entry name" value="Glycosidases"/>
    <property type="match status" value="1"/>
</dbReference>
<accession>A0A9D2FJQ5</accession>
<dbReference type="Proteomes" id="UP000824105">
    <property type="component" value="Unassembled WGS sequence"/>
</dbReference>
<dbReference type="PANTHER" id="PTHR10357:SF179">
    <property type="entry name" value="NEUTRAL AND BASIC AMINO ACID TRANSPORT PROTEIN RBAT"/>
    <property type="match status" value="1"/>
</dbReference>
<comment type="caution">
    <text evidence="5">The sequence shown here is derived from an EMBL/GenBank/DDBJ whole genome shotgun (WGS) entry which is preliminary data.</text>
</comment>
<dbReference type="SMART" id="SM00642">
    <property type="entry name" value="Aamy"/>
    <property type="match status" value="1"/>
</dbReference>
<sequence length="539" mass="60280">MDFTKKDWWKRAVIYQIYPKSFQDSDGDGIGDLPGIISRLDYLQKLGVDALWLCPVFASPQADNGYDISDYRAIDPMFGTMEDMRALIREAKARGIGILLDLVLNHTSDRHRWFREALKGRDNPFHDYYIWRDGEPGTPPNGMKATFGGPAWTWVPELGQYYFHQFAPQQPDLNWANPKVRQELYGVIRSWMAEGVAGFRLDVIDQVGKDPDLEVTANGPRLLEFLREMNRETFGGANLVTVGETWGANIERARQYSAPDGSIFSMVFQFEQMVLDQGPSKWEPRPMTLPALKKSIARWQQGLHGCGWNSLFWNNHDLPRIVSRWGDDGACRVQSAQALAVALHGLQGTPYIYQGEELGMTNAAYPLADLRDIESLNAYKDLRARGWSDAEAMAAIHRVGRDNARTPMQWSAGPNAGFTAGTPWMRINPNHTAVNAEAALADPGSVFYTYQKLIALRKTCPVFVEGDFTLLCPEDEQVFAYVRRGGGQALLAAVNLSGRPAAFPLPEEFSGAELLLATQGSPAPGALRPWEALLYCKKE</sequence>
<dbReference type="Gene3D" id="3.90.400.10">
    <property type="entry name" value="Oligo-1,6-glucosidase, Domain 2"/>
    <property type="match status" value="1"/>
</dbReference>
<dbReference type="Gene3D" id="2.60.40.1180">
    <property type="entry name" value="Golgi alpha-mannosidase II"/>
    <property type="match status" value="1"/>
</dbReference>
<keyword evidence="3" id="KW-0326">Glycosidase</keyword>
<feature type="domain" description="Glycosyl hydrolase family 13 catalytic" evidence="4">
    <location>
        <begin position="16"/>
        <end position="405"/>
    </location>
</feature>
<keyword evidence="2" id="KW-0378">Hydrolase</keyword>
<evidence type="ECO:0000256" key="1">
    <source>
        <dbReference type="ARBA" id="ARBA00008061"/>
    </source>
</evidence>
<evidence type="ECO:0000313" key="6">
    <source>
        <dbReference type="Proteomes" id="UP000824105"/>
    </source>
</evidence>
<protein>
    <submittedName>
        <fullName evidence="5">Alpha-glucosidase</fullName>
    </submittedName>
</protein>
<dbReference type="InterPro" id="IPR006047">
    <property type="entry name" value="GH13_cat_dom"/>
</dbReference>
<dbReference type="AlphaFoldDB" id="A0A9D2FJQ5"/>
<proteinExistence type="inferred from homology"/>
<evidence type="ECO:0000313" key="5">
    <source>
        <dbReference type="EMBL" id="HIZ61920.1"/>
    </source>
</evidence>
<dbReference type="GO" id="GO:0004556">
    <property type="term" value="F:alpha-amylase activity"/>
    <property type="evidence" value="ECO:0007669"/>
    <property type="project" value="TreeGrafter"/>
</dbReference>
<dbReference type="FunFam" id="3.20.20.80:FF:000064">
    <property type="entry name" value="Oligo-1,6-glucosidase"/>
    <property type="match status" value="2"/>
</dbReference>
<reference evidence="5" key="2">
    <citation type="submission" date="2021-04" db="EMBL/GenBank/DDBJ databases">
        <authorList>
            <person name="Gilroy R."/>
        </authorList>
    </citation>
    <scope>NUCLEOTIDE SEQUENCE</scope>
    <source>
        <strain evidence="5">CHK188-11489</strain>
    </source>
</reference>
<evidence type="ECO:0000259" key="4">
    <source>
        <dbReference type="SMART" id="SM00642"/>
    </source>
</evidence>
<dbReference type="Pfam" id="PF11941">
    <property type="entry name" value="DUF3459"/>
    <property type="match status" value="1"/>
</dbReference>
<dbReference type="InterPro" id="IPR013780">
    <property type="entry name" value="Glyco_hydro_b"/>
</dbReference>
<comment type="similarity">
    <text evidence="1">Belongs to the glycosyl hydrolase 13 family.</text>
</comment>
<dbReference type="InterPro" id="IPR045857">
    <property type="entry name" value="O16G_dom_2"/>
</dbReference>
<dbReference type="GO" id="GO:0009313">
    <property type="term" value="P:oligosaccharide catabolic process"/>
    <property type="evidence" value="ECO:0007669"/>
    <property type="project" value="TreeGrafter"/>
</dbReference>
<dbReference type="InterPro" id="IPR022567">
    <property type="entry name" value="DUF3459"/>
</dbReference>
<dbReference type="SUPFAM" id="SSF51011">
    <property type="entry name" value="Glycosyl hydrolase domain"/>
    <property type="match status" value="1"/>
</dbReference>
<dbReference type="CDD" id="cd11333">
    <property type="entry name" value="AmyAc_SI_OligoGlu_DGase"/>
    <property type="match status" value="1"/>
</dbReference>
<dbReference type="EMBL" id="DXBF01000034">
    <property type="protein sequence ID" value="HIZ61920.1"/>
    <property type="molecule type" value="Genomic_DNA"/>
</dbReference>
<dbReference type="Pfam" id="PF00128">
    <property type="entry name" value="Alpha-amylase"/>
    <property type="match status" value="1"/>
</dbReference>
<dbReference type="NCBIfam" id="NF008183">
    <property type="entry name" value="PRK10933.1"/>
    <property type="match status" value="1"/>
</dbReference>
<dbReference type="PANTHER" id="PTHR10357">
    <property type="entry name" value="ALPHA-AMYLASE FAMILY MEMBER"/>
    <property type="match status" value="1"/>
</dbReference>
<name>A0A9D2FJQ5_9FIRM</name>